<reference evidence="1 2" key="1">
    <citation type="submission" date="2020-08" db="EMBL/GenBank/DDBJ databases">
        <title>Draft genome sequencing of an Anaerocolumna strain isolated from anoxic soil subjected to BSD treatment.</title>
        <authorList>
            <person name="Uek A."/>
            <person name="Tonouchi A."/>
        </authorList>
    </citation>
    <scope>NUCLEOTIDE SEQUENCE [LARGE SCALE GENOMIC DNA]</scope>
    <source>
        <strain evidence="1 2">CTTW</strain>
    </source>
</reference>
<evidence type="ECO:0000313" key="1">
    <source>
        <dbReference type="EMBL" id="BCJ99041.1"/>
    </source>
</evidence>
<dbReference type="EMBL" id="AP023368">
    <property type="protein sequence ID" value="BCJ99041.1"/>
    <property type="molecule type" value="Genomic_DNA"/>
</dbReference>
<keyword evidence="2" id="KW-1185">Reference proteome</keyword>
<reference evidence="1 2" key="2">
    <citation type="submission" date="2020-08" db="EMBL/GenBank/DDBJ databases">
        <authorList>
            <person name="Ueki A."/>
            <person name="Tonouchi A."/>
        </authorList>
    </citation>
    <scope>NUCLEOTIDE SEQUENCE [LARGE SCALE GENOMIC DNA]</scope>
    <source>
        <strain evidence="1 2">CTTW</strain>
    </source>
</reference>
<dbReference type="KEGG" id="acht:bsdcttw_20820"/>
<organism evidence="1 2">
    <name type="scientific">Anaerocolumna chitinilytica</name>
    <dbReference type="NCBI Taxonomy" id="1727145"/>
    <lineage>
        <taxon>Bacteria</taxon>
        <taxon>Bacillati</taxon>
        <taxon>Bacillota</taxon>
        <taxon>Clostridia</taxon>
        <taxon>Lachnospirales</taxon>
        <taxon>Lachnospiraceae</taxon>
        <taxon>Anaerocolumna</taxon>
    </lineage>
</organism>
<name>A0A7I8DP40_9FIRM</name>
<dbReference type="RefSeq" id="WP_185259323.1">
    <property type="nucleotide sequence ID" value="NZ_AP023368.1"/>
</dbReference>
<dbReference type="Proteomes" id="UP000515703">
    <property type="component" value="Chromosome"/>
</dbReference>
<gene>
    <name evidence="1" type="ORF">bsdcttw_20820</name>
</gene>
<sequence>MFDIKRFYAKCIQGNVFEAINYLKSFENKSKDMIELEEKYEHRFVLQDEILISDTDDPWIKDVVNCYYQYFIAVLTDKNAMEAEKALTGSLTELLSVDINMGMDDIEMKLEMIFQEKGYSFLGGMTMPFYGPYIWKTTRREDFLVELPCDKQEITLYFISDFLMISWLHFATFGRHYTGEWANEEGIYCVMNGKKEVDINSDDFQCSFLKHEAQHLSDYEKYPKIQGAELEYRAKLAELIYYPNTYHILENIILQAKDDESLTHPYASFLISKGLSEKIFGEALVLDLEKWKVIDNSIISENALNLYLENNQVLNQER</sequence>
<proteinExistence type="predicted"/>
<protein>
    <submittedName>
        <fullName evidence="1">Uncharacterized protein</fullName>
    </submittedName>
</protein>
<dbReference type="AlphaFoldDB" id="A0A7I8DP40"/>
<accession>A0A7I8DP40</accession>
<evidence type="ECO:0000313" key="2">
    <source>
        <dbReference type="Proteomes" id="UP000515703"/>
    </source>
</evidence>